<keyword evidence="14" id="KW-1185">Reference proteome</keyword>
<evidence type="ECO:0000256" key="2">
    <source>
        <dbReference type="ARBA" id="ARBA00004193"/>
    </source>
</evidence>
<feature type="region of interest" description="Disordered" evidence="11">
    <location>
        <begin position="23"/>
        <end position="50"/>
    </location>
</feature>
<dbReference type="InterPro" id="IPR050811">
    <property type="entry name" value="Phosphate_ABC_transporter"/>
</dbReference>
<dbReference type="AlphaFoldDB" id="A0AA45WWY4"/>
<evidence type="ECO:0000256" key="7">
    <source>
        <dbReference type="ARBA" id="ARBA00022729"/>
    </source>
</evidence>
<sequence length="307" mass="31853">MKKMMSLLMVLIVAASLLAGCGQSEPAPAPASTPAPAETPAAAGTSSNSEVDFSEMIEVKGSDTMVNLGQAWAEAFMDAHPEALISVTGGGSGTGAAAVINGTAHLAQMSRAMKEDEFAQAEAAGNPATEIVAGRDGIVVAVHVDNPVEALTMDEIKGIYTGVITNWSEVGGADMNISLFSRDTSSGTYAFFKEFVLDDEEYSPEAMLMPSTQAIVEGLIQDVGGIGYIGLGYLTDDVKAVPVAQEAGAEAFLPSLATINAGDYPVARPLFLYTAGEATPALQMYVDFILSSDGQQIVEDLGFVPLQ</sequence>
<evidence type="ECO:0000256" key="1">
    <source>
        <dbReference type="ARBA" id="ARBA00002841"/>
    </source>
</evidence>
<dbReference type="Pfam" id="PF12849">
    <property type="entry name" value="PBP_like_2"/>
    <property type="match status" value="1"/>
</dbReference>
<keyword evidence="5 10" id="KW-0813">Transport</keyword>
<comment type="function">
    <text evidence="1">Part of the ABC transporter complex PstSACB involved in phosphate import.</text>
</comment>
<proteinExistence type="inferred from homology"/>
<feature type="signal peptide" evidence="10">
    <location>
        <begin position="1"/>
        <end position="19"/>
    </location>
</feature>
<dbReference type="PROSITE" id="PS51257">
    <property type="entry name" value="PROKAR_LIPOPROTEIN"/>
    <property type="match status" value="1"/>
</dbReference>
<feature type="domain" description="PBP" evidence="12">
    <location>
        <begin position="45"/>
        <end position="292"/>
    </location>
</feature>
<dbReference type="GO" id="GO:0006817">
    <property type="term" value="P:phosphate ion transport"/>
    <property type="evidence" value="ECO:0007669"/>
    <property type="project" value="UniProtKB-UniRule"/>
</dbReference>
<dbReference type="Gene3D" id="3.40.190.10">
    <property type="entry name" value="Periplasmic binding protein-like II"/>
    <property type="match status" value="2"/>
</dbReference>
<comment type="caution">
    <text evidence="13">The sequence shown here is derived from an EMBL/GenBank/DDBJ whole genome shotgun (WGS) entry which is preliminary data.</text>
</comment>
<name>A0AA45WWY4_9CLOT</name>
<comment type="subunit">
    <text evidence="4 10">The complex is composed of two ATP-binding proteins (PstB), two transmembrane proteins (PstC and PstA) and a solute-binding protein (PstS).</text>
</comment>
<dbReference type="SUPFAM" id="SSF53850">
    <property type="entry name" value="Periplasmic binding protein-like II"/>
    <property type="match status" value="1"/>
</dbReference>
<accession>A0AA45WWY4</accession>
<evidence type="ECO:0000256" key="6">
    <source>
        <dbReference type="ARBA" id="ARBA00022592"/>
    </source>
</evidence>
<dbReference type="InterPro" id="IPR011862">
    <property type="entry name" value="Phos-bd"/>
</dbReference>
<keyword evidence="9 10" id="KW-0449">Lipoprotein</keyword>
<protein>
    <recommendedName>
        <fullName evidence="10">Phosphate-binding protein</fullName>
    </recommendedName>
</protein>
<dbReference type="Proteomes" id="UP001158066">
    <property type="component" value="Unassembled WGS sequence"/>
</dbReference>
<evidence type="ECO:0000256" key="4">
    <source>
        <dbReference type="ARBA" id="ARBA00011529"/>
    </source>
</evidence>
<keyword evidence="8 10" id="KW-0564">Palmitate</keyword>
<feature type="chain" id="PRO_5041480290" description="Phosphate-binding protein" evidence="10">
    <location>
        <begin position="20"/>
        <end position="307"/>
    </location>
</feature>
<feature type="compositionally biased region" description="Low complexity" evidence="11">
    <location>
        <begin position="34"/>
        <end position="43"/>
    </location>
</feature>
<evidence type="ECO:0000313" key="14">
    <source>
        <dbReference type="Proteomes" id="UP001158066"/>
    </source>
</evidence>
<dbReference type="NCBIfam" id="TIGR02136">
    <property type="entry name" value="ptsS_2"/>
    <property type="match status" value="1"/>
</dbReference>
<evidence type="ECO:0000259" key="12">
    <source>
        <dbReference type="Pfam" id="PF12849"/>
    </source>
</evidence>
<keyword evidence="10" id="KW-0472">Membrane</keyword>
<reference evidence="13" key="1">
    <citation type="submission" date="2017-05" db="EMBL/GenBank/DDBJ databases">
        <authorList>
            <person name="Varghese N."/>
            <person name="Submissions S."/>
        </authorList>
    </citation>
    <scope>NUCLEOTIDE SEQUENCE</scope>
    <source>
        <strain evidence="13">Su22</strain>
    </source>
</reference>
<comment type="similarity">
    <text evidence="3 10">Belongs to the PstS family.</text>
</comment>
<keyword evidence="6 10" id="KW-0592">Phosphate transport</keyword>
<evidence type="ECO:0000256" key="8">
    <source>
        <dbReference type="ARBA" id="ARBA00023139"/>
    </source>
</evidence>
<dbReference type="GO" id="GO:0005886">
    <property type="term" value="C:plasma membrane"/>
    <property type="evidence" value="ECO:0007669"/>
    <property type="project" value="UniProtKB-SubCell"/>
</dbReference>
<dbReference type="RefSeq" id="WP_283409672.1">
    <property type="nucleotide sequence ID" value="NZ_FXUF01000009.1"/>
</dbReference>
<evidence type="ECO:0000256" key="11">
    <source>
        <dbReference type="SAM" id="MobiDB-lite"/>
    </source>
</evidence>
<comment type="subcellular location">
    <subcellularLocation>
        <location evidence="2 10">Cell membrane</location>
        <topology evidence="2 10">Lipid-anchor</topology>
    </subcellularLocation>
</comment>
<evidence type="ECO:0000256" key="3">
    <source>
        <dbReference type="ARBA" id="ARBA00008725"/>
    </source>
</evidence>
<dbReference type="GO" id="GO:0042301">
    <property type="term" value="F:phosphate ion binding"/>
    <property type="evidence" value="ECO:0007669"/>
    <property type="project" value="UniProtKB-UniRule"/>
</dbReference>
<dbReference type="InterPro" id="IPR024370">
    <property type="entry name" value="PBP_domain"/>
</dbReference>
<dbReference type="PANTHER" id="PTHR30570:SF1">
    <property type="entry name" value="PHOSPHATE-BINDING PROTEIN PSTS"/>
    <property type="match status" value="1"/>
</dbReference>
<keyword evidence="7 10" id="KW-0732">Signal</keyword>
<evidence type="ECO:0000313" key="13">
    <source>
        <dbReference type="EMBL" id="SMP61272.1"/>
    </source>
</evidence>
<organism evidence="13 14">
    <name type="scientific">Anoxynatronum buryatiense</name>
    <dbReference type="NCBI Taxonomy" id="489973"/>
    <lineage>
        <taxon>Bacteria</taxon>
        <taxon>Bacillati</taxon>
        <taxon>Bacillota</taxon>
        <taxon>Clostridia</taxon>
        <taxon>Eubacteriales</taxon>
        <taxon>Clostridiaceae</taxon>
        <taxon>Anoxynatronum</taxon>
    </lineage>
</organism>
<evidence type="ECO:0000256" key="9">
    <source>
        <dbReference type="ARBA" id="ARBA00023288"/>
    </source>
</evidence>
<evidence type="ECO:0000256" key="10">
    <source>
        <dbReference type="RuleBase" id="RU367119"/>
    </source>
</evidence>
<dbReference type="CDD" id="cd13566">
    <property type="entry name" value="PBP2_phosphate"/>
    <property type="match status" value="1"/>
</dbReference>
<keyword evidence="10" id="KW-1003">Cell membrane</keyword>
<evidence type="ECO:0000256" key="5">
    <source>
        <dbReference type="ARBA" id="ARBA00022448"/>
    </source>
</evidence>
<gene>
    <name evidence="13" type="ORF">SAMN06296020_10913</name>
</gene>
<comment type="function">
    <text evidence="10">Involved in the system for phosphate transport across the cytoplasmic membrane.</text>
</comment>
<dbReference type="PANTHER" id="PTHR30570">
    <property type="entry name" value="PERIPLASMIC PHOSPHATE BINDING COMPONENT OF PHOSPHATE ABC TRANSPORTER"/>
    <property type="match status" value="1"/>
</dbReference>
<dbReference type="EMBL" id="FXUF01000009">
    <property type="protein sequence ID" value="SMP61272.1"/>
    <property type="molecule type" value="Genomic_DNA"/>
</dbReference>